<proteinExistence type="predicted"/>
<gene>
    <name evidence="2" type="ORF">CC80DRAFT_531257</name>
</gene>
<dbReference type="AlphaFoldDB" id="A0A6A5UDF5"/>
<evidence type="ECO:0000313" key="3">
    <source>
        <dbReference type="Proteomes" id="UP000800035"/>
    </source>
</evidence>
<evidence type="ECO:0000256" key="1">
    <source>
        <dbReference type="SAM" id="SignalP"/>
    </source>
</evidence>
<feature type="chain" id="PRO_5025654329" evidence="1">
    <location>
        <begin position="21"/>
        <end position="214"/>
    </location>
</feature>
<name>A0A6A5UDF5_9PLEO</name>
<keyword evidence="1" id="KW-0732">Signal</keyword>
<feature type="signal peptide" evidence="1">
    <location>
        <begin position="1"/>
        <end position="20"/>
    </location>
</feature>
<organism evidence="2 3">
    <name type="scientific">Byssothecium circinans</name>
    <dbReference type="NCBI Taxonomy" id="147558"/>
    <lineage>
        <taxon>Eukaryota</taxon>
        <taxon>Fungi</taxon>
        <taxon>Dikarya</taxon>
        <taxon>Ascomycota</taxon>
        <taxon>Pezizomycotina</taxon>
        <taxon>Dothideomycetes</taxon>
        <taxon>Pleosporomycetidae</taxon>
        <taxon>Pleosporales</taxon>
        <taxon>Massarineae</taxon>
        <taxon>Massarinaceae</taxon>
        <taxon>Byssothecium</taxon>
    </lineage>
</organism>
<dbReference type="EMBL" id="ML976979">
    <property type="protein sequence ID" value="KAF1962340.1"/>
    <property type="molecule type" value="Genomic_DNA"/>
</dbReference>
<reference evidence="2" key="1">
    <citation type="journal article" date="2020" name="Stud. Mycol.">
        <title>101 Dothideomycetes genomes: a test case for predicting lifestyles and emergence of pathogens.</title>
        <authorList>
            <person name="Haridas S."/>
            <person name="Albert R."/>
            <person name="Binder M."/>
            <person name="Bloem J."/>
            <person name="Labutti K."/>
            <person name="Salamov A."/>
            <person name="Andreopoulos B."/>
            <person name="Baker S."/>
            <person name="Barry K."/>
            <person name="Bills G."/>
            <person name="Bluhm B."/>
            <person name="Cannon C."/>
            <person name="Castanera R."/>
            <person name="Culley D."/>
            <person name="Daum C."/>
            <person name="Ezra D."/>
            <person name="Gonzalez J."/>
            <person name="Henrissat B."/>
            <person name="Kuo A."/>
            <person name="Liang C."/>
            <person name="Lipzen A."/>
            <person name="Lutzoni F."/>
            <person name="Magnuson J."/>
            <person name="Mondo S."/>
            <person name="Nolan M."/>
            <person name="Ohm R."/>
            <person name="Pangilinan J."/>
            <person name="Park H.-J."/>
            <person name="Ramirez L."/>
            <person name="Alfaro M."/>
            <person name="Sun H."/>
            <person name="Tritt A."/>
            <person name="Yoshinaga Y."/>
            <person name="Zwiers L.-H."/>
            <person name="Turgeon B."/>
            <person name="Goodwin S."/>
            <person name="Spatafora J."/>
            <person name="Crous P."/>
            <person name="Grigoriev I."/>
        </authorList>
    </citation>
    <scope>NUCLEOTIDE SEQUENCE</scope>
    <source>
        <strain evidence="2">CBS 675.92</strain>
    </source>
</reference>
<protein>
    <submittedName>
        <fullName evidence="2">Uncharacterized protein</fullName>
    </submittedName>
</protein>
<dbReference type="OrthoDB" id="3545468at2759"/>
<dbReference type="Proteomes" id="UP000800035">
    <property type="component" value="Unassembled WGS sequence"/>
</dbReference>
<sequence length="214" mass="23006">MKPSPLTPLLTLLLAPLTTALPSATPIPVAYPGTCTSWPNWIRTPSADVTGDIQLLISTPDEASASNLLFRYFSVPWGGLQREQLGADFRPSSYYTSSSYFRCKNGNITHGNSVARISTNSNAAQLLVDAREATYAAELYYLEVDGKRLDGVYLGARNQTTWGFYYQEPTCGGSGGATKDFIAAKLLNLPVDEANPPSAAPAAQFEGFIKVVSA</sequence>
<evidence type="ECO:0000313" key="2">
    <source>
        <dbReference type="EMBL" id="KAF1962340.1"/>
    </source>
</evidence>
<keyword evidence="3" id="KW-1185">Reference proteome</keyword>
<accession>A0A6A5UDF5</accession>